<dbReference type="Proteomes" id="UP000001940">
    <property type="component" value="Chromosome IV"/>
</dbReference>
<gene>
    <name evidence="3 5" type="ORF">C47E12.12</name>
    <name evidence="3" type="ORF">CELE_C47E12.12</name>
</gene>
<dbReference type="CTD" id="3565389"/>
<dbReference type="RefSeq" id="NP_001023070.2">
    <property type="nucleotide sequence ID" value="NM_001027899.3"/>
</dbReference>
<dbReference type="OMA" id="VPTTCCK"/>
<sequence>MLEYFVTNLIVYHLFFTAPLFVLLYVPTTCCKRKQTKKHKSRHHKGKGHGKKKHSKTLTPTTPTPVTPMTMTPAPIMFPTAAKVPQTPQSTDLAETGDTKLPIPIASTKSKENVTDKNKTSEKEQEIGELLRCRDYTPDNFVDLKWLFDLLD</sequence>
<evidence type="ECO:0000313" key="4">
    <source>
        <dbReference type="Proteomes" id="UP000001940"/>
    </source>
</evidence>
<dbReference type="Bgee" id="WBGene00008155">
    <property type="expression patterns" value="Expressed in larva and 1 other cell type or tissue"/>
</dbReference>
<feature type="transmembrane region" description="Helical" evidence="2">
    <location>
        <begin position="6"/>
        <end position="26"/>
    </location>
</feature>
<proteinExistence type="predicted"/>
<feature type="compositionally biased region" description="Basic and acidic residues" evidence="1">
    <location>
        <begin position="109"/>
        <end position="125"/>
    </location>
</feature>
<keyword evidence="2" id="KW-1133">Transmembrane helix</keyword>
<protein>
    <submittedName>
        <fullName evidence="3">Uncharacterized protein</fullName>
    </submittedName>
</protein>
<keyword evidence="2" id="KW-0472">Membrane</keyword>
<dbReference type="AlphaFoldDB" id="Q7YTQ8"/>
<dbReference type="AGR" id="WB:WBGene00008155"/>
<dbReference type="FunCoup" id="Q7YTQ8">
    <property type="interactions" value="312"/>
</dbReference>
<dbReference type="GeneID" id="3565389"/>
<dbReference type="SMR" id="Q7YTQ8"/>
<dbReference type="WormBase" id="C47E12.12">
    <property type="protein sequence ID" value="CE44509"/>
    <property type="gene ID" value="WBGene00008155"/>
</dbReference>
<feature type="compositionally biased region" description="Basic residues" evidence="1">
    <location>
        <begin position="34"/>
        <end position="56"/>
    </location>
</feature>
<dbReference type="UCSC" id="C47E12.12">
    <property type="organism name" value="c. elegans"/>
</dbReference>
<organism evidence="3 4">
    <name type="scientific">Caenorhabditis elegans</name>
    <dbReference type="NCBI Taxonomy" id="6239"/>
    <lineage>
        <taxon>Eukaryota</taxon>
        <taxon>Metazoa</taxon>
        <taxon>Ecdysozoa</taxon>
        <taxon>Nematoda</taxon>
        <taxon>Chromadorea</taxon>
        <taxon>Rhabditida</taxon>
        <taxon>Rhabditina</taxon>
        <taxon>Rhabditomorpha</taxon>
        <taxon>Rhabditoidea</taxon>
        <taxon>Rhabditidae</taxon>
        <taxon>Peloderinae</taxon>
        <taxon>Caenorhabditis</taxon>
    </lineage>
</organism>
<accession>Q7YTQ8</accession>
<name>Q7YTQ8_CAEEL</name>
<dbReference type="OrthoDB" id="10593230at2759"/>
<dbReference type="PaxDb" id="6239-C47E12.12"/>
<evidence type="ECO:0000313" key="3">
    <source>
        <dbReference type="EMBL" id="CAE17744.2"/>
    </source>
</evidence>
<dbReference type="HOGENOM" id="CLU_1723976_0_0_1"/>
<feature type="compositionally biased region" description="Low complexity" evidence="1">
    <location>
        <begin position="67"/>
        <end position="82"/>
    </location>
</feature>
<dbReference type="InParanoid" id="Q7YTQ8"/>
<dbReference type="eggNOG" id="ENOG502TICU">
    <property type="taxonomic scope" value="Eukaryota"/>
</dbReference>
<keyword evidence="4" id="KW-1185">Reference proteome</keyword>
<dbReference type="KEGG" id="cel:CELE_C47E12.12"/>
<evidence type="ECO:0000313" key="5">
    <source>
        <dbReference type="WormBase" id="C47E12.12"/>
    </source>
</evidence>
<reference evidence="3 4" key="1">
    <citation type="journal article" date="1998" name="Science">
        <title>Genome sequence of the nematode C. elegans: a platform for investigating biology.</title>
        <authorList>
            <consortium name="The C. elegans sequencing consortium"/>
            <person name="Sulson J.E."/>
            <person name="Waterston R."/>
        </authorList>
    </citation>
    <scope>NUCLEOTIDE SEQUENCE [LARGE SCALE GENOMIC DNA]</scope>
    <source>
        <strain evidence="3 4">Bristol N2</strain>
    </source>
</reference>
<evidence type="ECO:0000256" key="2">
    <source>
        <dbReference type="SAM" id="Phobius"/>
    </source>
</evidence>
<feature type="region of interest" description="Disordered" evidence="1">
    <location>
        <begin position="34"/>
        <end position="125"/>
    </location>
</feature>
<evidence type="ECO:0000256" key="1">
    <source>
        <dbReference type="SAM" id="MobiDB-lite"/>
    </source>
</evidence>
<keyword evidence="2" id="KW-0812">Transmembrane</keyword>
<dbReference type="EMBL" id="BX284604">
    <property type="protein sequence ID" value="CAE17744.2"/>
    <property type="molecule type" value="Genomic_DNA"/>
</dbReference>